<evidence type="ECO:0000259" key="14">
    <source>
        <dbReference type="PROSITE" id="PS51843"/>
    </source>
</evidence>
<keyword evidence="16" id="KW-1185">Reference proteome</keyword>
<dbReference type="SUPFAM" id="SSF57716">
    <property type="entry name" value="Glucocorticoid receptor-like (DNA-binding domain)"/>
    <property type="match status" value="1"/>
</dbReference>
<reference evidence="15" key="1">
    <citation type="submission" date="2020-11" db="EMBL/GenBank/DDBJ databases">
        <authorList>
            <person name="Tran Van P."/>
        </authorList>
    </citation>
    <scope>NUCLEOTIDE SEQUENCE</scope>
</reference>
<keyword evidence="5 11" id="KW-0862">Zinc</keyword>
<keyword evidence="10 11" id="KW-0539">Nucleus</keyword>
<dbReference type="EMBL" id="LR903639">
    <property type="protein sequence ID" value="CAD7252113.1"/>
    <property type="molecule type" value="Genomic_DNA"/>
</dbReference>
<dbReference type="InterPro" id="IPR001723">
    <property type="entry name" value="Nuclear_hrmn_rcpt"/>
</dbReference>
<comment type="subcellular location">
    <subcellularLocation>
        <location evidence="1 11">Nucleus</location>
    </subcellularLocation>
</comment>
<evidence type="ECO:0000256" key="3">
    <source>
        <dbReference type="ARBA" id="ARBA00022723"/>
    </source>
</evidence>
<dbReference type="PRINTS" id="PR00047">
    <property type="entry name" value="STROIDFINGER"/>
</dbReference>
<dbReference type="Gene3D" id="3.30.50.10">
    <property type="entry name" value="Erythroid Transcription Factor GATA-1, subunit A"/>
    <property type="match status" value="1"/>
</dbReference>
<proteinExistence type="inferred from homology"/>
<dbReference type="CDD" id="cd07165">
    <property type="entry name" value="NR_DBD_DmE78_like"/>
    <property type="match status" value="1"/>
</dbReference>
<dbReference type="Pfam" id="PF00104">
    <property type="entry name" value="Hormone_recep"/>
    <property type="match status" value="1"/>
</dbReference>
<name>A0A7R9ADL7_9CRUS</name>
<evidence type="ECO:0008006" key="17">
    <source>
        <dbReference type="Google" id="ProtNLM"/>
    </source>
</evidence>
<evidence type="ECO:0000313" key="16">
    <source>
        <dbReference type="Proteomes" id="UP000677054"/>
    </source>
</evidence>
<gene>
    <name evidence="15" type="ORF">DSTB1V02_LOCUS11874</name>
</gene>
<dbReference type="PROSITE" id="PS00031">
    <property type="entry name" value="NUCLEAR_REC_DBD_1"/>
    <property type="match status" value="1"/>
</dbReference>
<comment type="similarity">
    <text evidence="2">Belongs to the nuclear hormone receptor family. NR1 subfamily.</text>
</comment>
<keyword evidence="8 11" id="KW-0804">Transcription</keyword>
<dbReference type="InterPro" id="IPR001628">
    <property type="entry name" value="Znf_hrmn_rcpt"/>
</dbReference>
<organism evidence="15">
    <name type="scientific">Darwinula stevensoni</name>
    <dbReference type="NCBI Taxonomy" id="69355"/>
    <lineage>
        <taxon>Eukaryota</taxon>
        <taxon>Metazoa</taxon>
        <taxon>Ecdysozoa</taxon>
        <taxon>Arthropoda</taxon>
        <taxon>Crustacea</taxon>
        <taxon>Oligostraca</taxon>
        <taxon>Ostracoda</taxon>
        <taxon>Podocopa</taxon>
        <taxon>Podocopida</taxon>
        <taxon>Darwinulocopina</taxon>
        <taxon>Darwinuloidea</taxon>
        <taxon>Darwinulidae</taxon>
        <taxon>Darwinula</taxon>
    </lineage>
</organism>
<dbReference type="InterPro" id="IPR035500">
    <property type="entry name" value="NHR-like_dom_sf"/>
</dbReference>
<evidence type="ECO:0000256" key="2">
    <source>
        <dbReference type="ARBA" id="ARBA00008092"/>
    </source>
</evidence>
<dbReference type="PROSITE" id="PS51030">
    <property type="entry name" value="NUCLEAR_REC_DBD_2"/>
    <property type="match status" value="1"/>
</dbReference>
<dbReference type="InterPro" id="IPR048008">
    <property type="entry name" value="NR_LBD_DmE78-like"/>
</dbReference>
<dbReference type="PROSITE" id="PS51843">
    <property type="entry name" value="NR_LBD"/>
    <property type="match status" value="1"/>
</dbReference>
<sequence length="450" mass="49826">MLGEECHHHHHQQQQQQQQQLAGPEVESSYAAAADSNTGVGNPSKSFVPCKVCGDKASGYHYGVTSCEGCKGFFRRSIQKQIEYRCLRDGKCLVIRLNRNRCQYCRFKKCLAVGMSRDSVRYGRVPKRSRERGEEVTPGLGAGPMVGGGLGSGGGGSGGGRVTQSEADQSTAPAEGSVDGRQLAVYDVILTISQAHHVNCAYTDEKTRGLLRKPATFGVPEGGGGSPESPEAASSTADTLEQQKITMWQTFALYMTPSIQRVVEFAKRVPGFCDLTQDDQLILIKVGFFEIWMTYVARMTSSVDNTLTFADGSFVTRQQMDIIFDHEFTTAFFNYCLSFCALGLNDTEIGLFSAIVLLAADRGGLTDHKLIEQNQDKIIEALKIQVSRHHPGETHLFSSIMMKLPELRNLGTKHFEHLNWFRGNWHRVKVPPLFAEIFDVPKCEEDLTLQ</sequence>
<evidence type="ECO:0000259" key="13">
    <source>
        <dbReference type="PROSITE" id="PS51030"/>
    </source>
</evidence>
<evidence type="ECO:0000256" key="6">
    <source>
        <dbReference type="ARBA" id="ARBA00023015"/>
    </source>
</evidence>
<feature type="region of interest" description="Disordered" evidence="12">
    <location>
        <begin position="123"/>
        <end position="176"/>
    </location>
</feature>
<feature type="region of interest" description="Disordered" evidence="12">
    <location>
        <begin position="1"/>
        <end position="22"/>
    </location>
</feature>
<keyword evidence="6 11" id="KW-0805">Transcription regulation</keyword>
<feature type="compositionally biased region" description="Polar residues" evidence="12">
    <location>
        <begin position="162"/>
        <end position="172"/>
    </location>
</feature>
<dbReference type="GO" id="GO:0043565">
    <property type="term" value="F:sequence-specific DNA binding"/>
    <property type="evidence" value="ECO:0007669"/>
    <property type="project" value="InterPro"/>
</dbReference>
<evidence type="ECO:0000256" key="8">
    <source>
        <dbReference type="ARBA" id="ARBA00023163"/>
    </source>
</evidence>
<evidence type="ECO:0000256" key="7">
    <source>
        <dbReference type="ARBA" id="ARBA00023125"/>
    </source>
</evidence>
<dbReference type="GO" id="GO:0004879">
    <property type="term" value="F:nuclear receptor activity"/>
    <property type="evidence" value="ECO:0007669"/>
    <property type="project" value="InterPro"/>
</dbReference>
<evidence type="ECO:0000256" key="4">
    <source>
        <dbReference type="ARBA" id="ARBA00022771"/>
    </source>
</evidence>
<evidence type="ECO:0000313" key="15">
    <source>
        <dbReference type="EMBL" id="CAD7252113.1"/>
    </source>
</evidence>
<keyword evidence="4 11" id="KW-0863">Zinc-finger</keyword>
<dbReference type="PANTHER" id="PTHR45805:SF10">
    <property type="entry name" value="ECDYSONE-INDUCED PROTEIN 78C"/>
    <property type="match status" value="1"/>
</dbReference>
<dbReference type="Pfam" id="PF00105">
    <property type="entry name" value="zf-C4"/>
    <property type="match status" value="1"/>
</dbReference>
<dbReference type="FunFam" id="1.10.565.10:FF:000044">
    <property type="entry name" value="Ecdysone-induced protein 78C, isoform D"/>
    <property type="match status" value="1"/>
</dbReference>
<feature type="region of interest" description="Disordered" evidence="12">
    <location>
        <begin position="217"/>
        <end position="239"/>
    </location>
</feature>
<dbReference type="OrthoDB" id="6081310at2759"/>
<dbReference type="InterPro" id="IPR013088">
    <property type="entry name" value="Znf_NHR/GATA"/>
</dbReference>
<keyword evidence="3 11" id="KW-0479">Metal-binding</keyword>
<dbReference type="SMART" id="SM00399">
    <property type="entry name" value="ZnF_C4"/>
    <property type="match status" value="1"/>
</dbReference>
<dbReference type="EMBL" id="CAJPEV010004122">
    <property type="protein sequence ID" value="CAG0901213.1"/>
    <property type="molecule type" value="Genomic_DNA"/>
</dbReference>
<keyword evidence="9 11" id="KW-0675">Receptor</keyword>
<protein>
    <recommendedName>
        <fullName evidence="17">Ecdysone-induced protein 78C</fullName>
    </recommendedName>
</protein>
<dbReference type="PRINTS" id="PR00398">
    <property type="entry name" value="STRDHORMONER"/>
</dbReference>
<evidence type="ECO:0000256" key="1">
    <source>
        <dbReference type="ARBA" id="ARBA00004123"/>
    </source>
</evidence>
<keyword evidence="7 11" id="KW-0238">DNA-binding</keyword>
<evidence type="ECO:0000256" key="10">
    <source>
        <dbReference type="ARBA" id="ARBA00023242"/>
    </source>
</evidence>
<dbReference type="PRINTS" id="PR00546">
    <property type="entry name" value="THYROIDHORMR"/>
</dbReference>
<dbReference type="CDD" id="cd06941">
    <property type="entry name" value="NR_LBD_DmE78_like"/>
    <property type="match status" value="1"/>
</dbReference>
<dbReference type="GO" id="GO:0005634">
    <property type="term" value="C:nucleus"/>
    <property type="evidence" value="ECO:0007669"/>
    <property type="project" value="UniProtKB-SubCell"/>
</dbReference>
<accession>A0A7R9ADL7</accession>
<dbReference type="InterPro" id="IPR000536">
    <property type="entry name" value="Nucl_hrmn_rcpt_lig-bd"/>
</dbReference>
<dbReference type="Gene3D" id="1.10.565.10">
    <property type="entry name" value="Retinoid X Receptor"/>
    <property type="match status" value="1"/>
</dbReference>
<dbReference type="AlphaFoldDB" id="A0A7R9ADL7"/>
<dbReference type="SUPFAM" id="SSF48508">
    <property type="entry name" value="Nuclear receptor ligand-binding domain"/>
    <property type="match status" value="1"/>
</dbReference>
<dbReference type="Proteomes" id="UP000677054">
    <property type="component" value="Unassembled WGS sequence"/>
</dbReference>
<feature type="domain" description="Nuclear receptor" evidence="13">
    <location>
        <begin position="47"/>
        <end position="122"/>
    </location>
</feature>
<dbReference type="InterPro" id="IPR001728">
    <property type="entry name" value="ThyrH_rcpt"/>
</dbReference>
<dbReference type="GO" id="GO:0008270">
    <property type="term" value="F:zinc ion binding"/>
    <property type="evidence" value="ECO:0007669"/>
    <property type="project" value="UniProtKB-KW"/>
</dbReference>
<feature type="domain" description="NR LBD" evidence="14">
    <location>
        <begin position="221"/>
        <end position="440"/>
    </location>
</feature>
<evidence type="ECO:0000256" key="9">
    <source>
        <dbReference type="ARBA" id="ARBA00023170"/>
    </source>
</evidence>
<evidence type="ECO:0000256" key="11">
    <source>
        <dbReference type="RuleBase" id="RU004334"/>
    </source>
</evidence>
<evidence type="ECO:0000256" key="12">
    <source>
        <dbReference type="SAM" id="MobiDB-lite"/>
    </source>
</evidence>
<dbReference type="PANTHER" id="PTHR45805">
    <property type="entry name" value="NUCLEAR HORMONE RECEPTOR HR3-RELATED"/>
    <property type="match status" value="1"/>
</dbReference>
<dbReference type="SMART" id="SM00430">
    <property type="entry name" value="HOLI"/>
    <property type="match status" value="1"/>
</dbReference>
<evidence type="ECO:0000256" key="5">
    <source>
        <dbReference type="ARBA" id="ARBA00022833"/>
    </source>
</evidence>
<feature type="compositionally biased region" description="Gly residues" evidence="12">
    <location>
        <begin position="140"/>
        <end position="161"/>
    </location>
</feature>
<dbReference type="FunFam" id="3.30.50.10:FF:000044">
    <property type="entry name" value="retinoic acid receptor beta isoform X4"/>
    <property type="match status" value="1"/>
</dbReference>